<dbReference type="PRINTS" id="PR00996">
    <property type="entry name" value="CHERMTFRASE"/>
</dbReference>
<dbReference type="InterPro" id="IPR022642">
    <property type="entry name" value="CheR_C"/>
</dbReference>
<dbReference type="SUPFAM" id="SSF53335">
    <property type="entry name" value="S-adenosyl-L-methionine-dependent methyltransferases"/>
    <property type="match status" value="1"/>
</dbReference>
<dbReference type="GO" id="GO:0032259">
    <property type="term" value="P:methylation"/>
    <property type="evidence" value="ECO:0007669"/>
    <property type="project" value="UniProtKB-KW"/>
</dbReference>
<reference evidence="7 8" key="1">
    <citation type="submission" date="2017-06" db="EMBL/GenBank/DDBJ databases">
        <title>Complete genome of Helicobacter apodemus.</title>
        <authorList>
            <person name="Cho S."/>
        </authorList>
    </citation>
    <scope>NUCLEOTIDE SEQUENCE [LARGE SCALE GENOMIC DNA]</scope>
    <source>
        <strain evidence="8">SNUVETPUB-15-01</strain>
    </source>
</reference>
<protein>
    <recommendedName>
        <fullName evidence="2">protein-glutamate O-methyltransferase</fullName>
        <ecNumber evidence="2">2.1.1.80</ecNumber>
    </recommendedName>
</protein>
<dbReference type="InterPro" id="IPR022641">
    <property type="entry name" value="CheR_N"/>
</dbReference>
<name>A0A2U8FBL0_9HELI</name>
<dbReference type="Gene3D" id="3.40.50.150">
    <property type="entry name" value="Vaccinia Virus protein VP39"/>
    <property type="match status" value="1"/>
</dbReference>
<evidence type="ECO:0000313" key="8">
    <source>
        <dbReference type="Proteomes" id="UP000244890"/>
    </source>
</evidence>
<dbReference type="EMBL" id="CP021886">
    <property type="protein sequence ID" value="AWI33583.1"/>
    <property type="molecule type" value="Genomic_DNA"/>
</dbReference>
<dbReference type="Pfam" id="PF03705">
    <property type="entry name" value="CheR_N"/>
    <property type="match status" value="1"/>
</dbReference>
<dbReference type="InterPro" id="IPR050903">
    <property type="entry name" value="Bact_Chemotaxis_MeTrfase"/>
</dbReference>
<dbReference type="InterPro" id="IPR029063">
    <property type="entry name" value="SAM-dependent_MTases_sf"/>
</dbReference>
<comment type="catalytic activity">
    <reaction evidence="1">
        <text>L-glutamyl-[protein] + S-adenosyl-L-methionine = [protein]-L-glutamate 5-O-methyl ester + S-adenosyl-L-homocysteine</text>
        <dbReference type="Rhea" id="RHEA:24452"/>
        <dbReference type="Rhea" id="RHEA-COMP:10208"/>
        <dbReference type="Rhea" id="RHEA-COMP:10311"/>
        <dbReference type="ChEBI" id="CHEBI:29973"/>
        <dbReference type="ChEBI" id="CHEBI:57856"/>
        <dbReference type="ChEBI" id="CHEBI:59789"/>
        <dbReference type="ChEBI" id="CHEBI:82795"/>
        <dbReference type="EC" id="2.1.1.80"/>
    </reaction>
</comment>
<evidence type="ECO:0000256" key="1">
    <source>
        <dbReference type="ARBA" id="ARBA00001541"/>
    </source>
</evidence>
<organism evidence="7 8">
    <name type="scientific">Helicobacter apodemus</name>
    <dbReference type="NCBI Taxonomy" id="135569"/>
    <lineage>
        <taxon>Bacteria</taxon>
        <taxon>Pseudomonadati</taxon>
        <taxon>Campylobacterota</taxon>
        <taxon>Epsilonproteobacteria</taxon>
        <taxon>Campylobacterales</taxon>
        <taxon>Helicobacteraceae</taxon>
        <taxon>Helicobacter</taxon>
    </lineage>
</organism>
<dbReference type="InterPro" id="IPR000780">
    <property type="entry name" value="CheR_MeTrfase"/>
</dbReference>
<dbReference type="EC" id="2.1.1.80" evidence="2"/>
<evidence type="ECO:0000256" key="5">
    <source>
        <dbReference type="ARBA" id="ARBA00022691"/>
    </source>
</evidence>
<dbReference type="InterPro" id="IPR036804">
    <property type="entry name" value="CheR_N_sf"/>
</dbReference>
<keyword evidence="4" id="KW-0808">Transferase</keyword>
<keyword evidence="3" id="KW-0489">Methyltransferase</keyword>
<evidence type="ECO:0000313" key="7">
    <source>
        <dbReference type="EMBL" id="AWI33583.1"/>
    </source>
</evidence>
<evidence type="ECO:0000256" key="2">
    <source>
        <dbReference type="ARBA" id="ARBA00012534"/>
    </source>
</evidence>
<dbReference type="AlphaFoldDB" id="A0A2U8FBL0"/>
<accession>A0A2U8FBL0</accession>
<dbReference type="SUPFAM" id="SSF47757">
    <property type="entry name" value="Chemotaxis receptor methyltransferase CheR, N-terminal domain"/>
    <property type="match status" value="1"/>
</dbReference>
<dbReference type="OrthoDB" id="9786165at2"/>
<proteinExistence type="predicted"/>
<dbReference type="PROSITE" id="PS50123">
    <property type="entry name" value="CHER"/>
    <property type="match status" value="1"/>
</dbReference>
<dbReference type="RefSeq" id="WP_108910476.1">
    <property type="nucleotide sequence ID" value="NZ_CP021886.1"/>
</dbReference>
<dbReference type="Gene3D" id="1.10.155.10">
    <property type="entry name" value="Chemotaxis receptor methyltransferase CheR, N-terminal domain"/>
    <property type="match status" value="1"/>
</dbReference>
<gene>
    <name evidence="7" type="ORF">CDV25_01510</name>
</gene>
<dbReference type="Pfam" id="PF01739">
    <property type="entry name" value="CheR"/>
    <property type="match status" value="1"/>
</dbReference>
<keyword evidence="5" id="KW-0949">S-adenosyl-L-methionine</keyword>
<evidence type="ECO:0000256" key="3">
    <source>
        <dbReference type="ARBA" id="ARBA00022603"/>
    </source>
</evidence>
<feature type="domain" description="CheR-type methyltransferase" evidence="6">
    <location>
        <begin position="1"/>
        <end position="276"/>
    </location>
</feature>
<dbReference type="SMART" id="SM00138">
    <property type="entry name" value="MeTrc"/>
    <property type="match status" value="1"/>
</dbReference>
<dbReference type="KEGG" id="had:CDV25_01510"/>
<dbReference type="GO" id="GO:0008983">
    <property type="term" value="F:protein-glutamate O-methyltransferase activity"/>
    <property type="evidence" value="ECO:0007669"/>
    <property type="project" value="UniProtKB-EC"/>
</dbReference>
<evidence type="ECO:0000259" key="6">
    <source>
        <dbReference type="PROSITE" id="PS50123"/>
    </source>
</evidence>
<sequence>MSVVVRDAEINKAKELIYELAGIHLSNDKDLAIKNRLNKLIKSCNIQNFDDFFSQLKTGKFKQEFINTFTNNKTDFFREDFHFVDMLDRILPHRLKESEPLKIWCSASSTGEEPYSIAATLSYGRDIYRSNTPCSILATDIDTSVLETAKIGEYVVDTCITPLPEWLDLENSFDITPKSERNVFIKVKPSLKNFITFKQLNLQLSTYPFGINEFDIIFCRNQIIYFKIEDQEKVLKKIFSYLKIGGTLYLGHSESPLGIQNKVEKLGQNIFIKVMD</sequence>
<dbReference type="PANTHER" id="PTHR24422">
    <property type="entry name" value="CHEMOTAXIS PROTEIN METHYLTRANSFERASE"/>
    <property type="match status" value="1"/>
</dbReference>
<dbReference type="PANTHER" id="PTHR24422:SF19">
    <property type="entry name" value="CHEMOTAXIS PROTEIN METHYLTRANSFERASE"/>
    <property type="match status" value="1"/>
</dbReference>
<dbReference type="Proteomes" id="UP000244890">
    <property type="component" value="Chromosome"/>
</dbReference>
<evidence type="ECO:0000256" key="4">
    <source>
        <dbReference type="ARBA" id="ARBA00022679"/>
    </source>
</evidence>